<comment type="caution">
    <text evidence="1">The sequence shown here is derived from an EMBL/GenBank/DDBJ whole genome shotgun (WGS) entry which is preliminary data.</text>
</comment>
<proteinExistence type="predicted"/>
<keyword evidence="2" id="KW-1185">Reference proteome</keyword>
<evidence type="ECO:0000313" key="1">
    <source>
        <dbReference type="EMBL" id="KAK6349429.1"/>
    </source>
</evidence>
<organism evidence="1 2">
    <name type="scientific">Orbilia brochopaga</name>
    <dbReference type="NCBI Taxonomy" id="3140254"/>
    <lineage>
        <taxon>Eukaryota</taxon>
        <taxon>Fungi</taxon>
        <taxon>Dikarya</taxon>
        <taxon>Ascomycota</taxon>
        <taxon>Pezizomycotina</taxon>
        <taxon>Orbiliomycetes</taxon>
        <taxon>Orbiliales</taxon>
        <taxon>Orbiliaceae</taxon>
        <taxon>Orbilia</taxon>
    </lineage>
</organism>
<accession>A0AAV9UWF5</accession>
<dbReference type="AlphaFoldDB" id="A0AAV9UWF5"/>
<dbReference type="Proteomes" id="UP001375240">
    <property type="component" value="Unassembled WGS sequence"/>
</dbReference>
<sequence>MAFDGPYPSHSCSMEQVILNALSCPIHEDLIVDVASSNRSPRKPMKTRFPQYLCGWIRSSPVLRRIRSLRRQSDTPSISNCSSISMPSTAVNEIFTQLPEGNGSMGQLAKSIHNMDKRVTRSVATDSTDSRSLTEVSCMSRCGSLRTPFGCGYAEPSTVDVQAVAIGFSPARGVRGYRSVAGAGTREKRAVKVKKRYLECPDGIWDTVDGVFIPNAWPVGRLKTTVKNPRVDQRRMLRA</sequence>
<protein>
    <submittedName>
        <fullName evidence="1">Uncharacterized protein</fullName>
    </submittedName>
</protein>
<dbReference type="EMBL" id="JAVHNQ010000004">
    <property type="protein sequence ID" value="KAK6349429.1"/>
    <property type="molecule type" value="Genomic_DNA"/>
</dbReference>
<evidence type="ECO:0000313" key="2">
    <source>
        <dbReference type="Proteomes" id="UP001375240"/>
    </source>
</evidence>
<gene>
    <name evidence="1" type="ORF">TWF696_005713</name>
</gene>
<reference evidence="1 2" key="1">
    <citation type="submission" date="2019-10" db="EMBL/GenBank/DDBJ databases">
        <authorList>
            <person name="Palmer J.M."/>
        </authorList>
    </citation>
    <scope>NUCLEOTIDE SEQUENCE [LARGE SCALE GENOMIC DNA]</scope>
    <source>
        <strain evidence="1 2">TWF696</strain>
    </source>
</reference>
<name>A0AAV9UWF5_9PEZI</name>